<sequence length="155" mass="16974">MRKDYKFGLIVGSLISAVILSCYIKMRTADPETEVSSSGLSVSSENQRHKEAVQAQTPDSFRARLEGSEDDQSGSFSAGTIEEAKPDKSRTDKGSETPAVYHIVKKGETLSSISKKYFGKSSKWNEILKANQDQINSAAELKPGMNLRIPEKSGK</sequence>
<evidence type="ECO:0000313" key="4">
    <source>
        <dbReference type="EMBL" id="ARN57360.1"/>
    </source>
</evidence>
<dbReference type="InterPro" id="IPR018392">
    <property type="entry name" value="LysM"/>
</dbReference>
<protein>
    <submittedName>
        <fullName evidence="4">LysM domain/BON superfamily protein</fullName>
    </submittedName>
</protein>
<dbReference type="OrthoDB" id="370541at2"/>
<dbReference type="PANTHER" id="PTHR34700">
    <property type="entry name" value="POTASSIUM BINDING PROTEIN KBP"/>
    <property type="match status" value="1"/>
</dbReference>
<accession>A0A1W6LNH8</accession>
<dbReference type="CDD" id="cd00118">
    <property type="entry name" value="LysM"/>
    <property type="match status" value="1"/>
</dbReference>
<dbReference type="Pfam" id="PF01476">
    <property type="entry name" value="LysM"/>
    <property type="match status" value="1"/>
</dbReference>
<dbReference type="RefSeq" id="WP_085756002.1">
    <property type="nucleotide sequence ID" value="NZ_NHPQ01000030.1"/>
</dbReference>
<evidence type="ECO:0000313" key="5">
    <source>
        <dbReference type="Proteomes" id="UP000193334"/>
    </source>
</evidence>
<organism evidence="4 5">
    <name type="scientific">Sedimentisphaera salicampi</name>
    <dbReference type="NCBI Taxonomy" id="1941349"/>
    <lineage>
        <taxon>Bacteria</taxon>
        <taxon>Pseudomonadati</taxon>
        <taxon>Planctomycetota</taxon>
        <taxon>Phycisphaerae</taxon>
        <taxon>Sedimentisphaerales</taxon>
        <taxon>Sedimentisphaeraceae</taxon>
        <taxon>Sedimentisphaera</taxon>
    </lineage>
</organism>
<feature type="transmembrane region" description="Helical" evidence="2">
    <location>
        <begin position="7"/>
        <end position="26"/>
    </location>
</feature>
<keyword evidence="5" id="KW-1185">Reference proteome</keyword>
<dbReference type="InterPro" id="IPR036779">
    <property type="entry name" value="LysM_dom_sf"/>
</dbReference>
<feature type="compositionally biased region" description="Basic and acidic residues" evidence="1">
    <location>
        <begin position="82"/>
        <end position="95"/>
    </location>
</feature>
<dbReference type="Proteomes" id="UP000193334">
    <property type="component" value="Chromosome"/>
</dbReference>
<evidence type="ECO:0000256" key="1">
    <source>
        <dbReference type="SAM" id="MobiDB-lite"/>
    </source>
</evidence>
<feature type="region of interest" description="Disordered" evidence="1">
    <location>
        <begin position="34"/>
        <end position="98"/>
    </location>
</feature>
<evidence type="ECO:0000259" key="3">
    <source>
        <dbReference type="PROSITE" id="PS51782"/>
    </source>
</evidence>
<dbReference type="PROSITE" id="PS51257">
    <property type="entry name" value="PROKAR_LIPOPROTEIN"/>
    <property type="match status" value="1"/>
</dbReference>
<dbReference type="AlphaFoldDB" id="A0A1W6LNH8"/>
<feature type="domain" description="LysM" evidence="3">
    <location>
        <begin position="100"/>
        <end position="149"/>
    </location>
</feature>
<dbReference type="PANTHER" id="PTHR34700:SF4">
    <property type="entry name" value="PHAGE-LIKE ELEMENT PBSX PROTEIN XKDP"/>
    <property type="match status" value="1"/>
</dbReference>
<dbReference type="STRING" id="1941349.STSP1_01765"/>
<evidence type="ECO:0000256" key="2">
    <source>
        <dbReference type="SAM" id="Phobius"/>
    </source>
</evidence>
<dbReference type="InterPro" id="IPR052196">
    <property type="entry name" value="Bact_Kbp"/>
</dbReference>
<dbReference type="PROSITE" id="PS51782">
    <property type="entry name" value="LYSM"/>
    <property type="match status" value="1"/>
</dbReference>
<dbReference type="SUPFAM" id="SSF54106">
    <property type="entry name" value="LysM domain"/>
    <property type="match status" value="1"/>
</dbReference>
<keyword evidence="2" id="KW-0812">Transmembrane</keyword>
<dbReference type="KEGG" id="pbp:STSP1_01765"/>
<reference evidence="5" key="1">
    <citation type="submission" date="2017-04" db="EMBL/GenBank/DDBJ databases">
        <title>Comparative genomics and description of representatives of a novel lineage of planctomycetes thriving in anoxic sediments.</title>
        <authorList>
            <person name="Spring S."/>
            <person name="Bunk B."/>
            <person name="Sproer C."/>
        </authorList>
    </citation>
    <scope>NUCLEOTIDE SEQUENCE [LARGE SCALE GENOMIC DNA]</scope>
    <source>
        <strain evidence="5">ST-PulAB-D4</strain>
    </source>
</reference>
<dbReference type="SMART" id="SM00257">
    <property type="entry name" value="LysM"/>
    <property type="match status" value="1"/>
</dbReference>
<gene>
    <name evidence="4" type="ORF">STSP1_01765</name>
</gene>
<feature type="compositionally biased region" description="Low complexity" evidence="1">
    <location>
        <begin position="35"/>
        <end position="44"/>
    </location>
</feature>
<name>A0A1W6LNH8_9BACT</name>
<keyword evidence="2" id="KW-0472">Membrane</keyword>
<proteinExistence type="predicted"/>
<keyword evidence="2" id="KW-1133">Transmembrane helix</keyword>
<dbReference type="EMBL" id="CP021023">
    <property type="protein sequence ID" value="ARN57360.1"/>
    <property type="molecule type" value="Genomic_DNA"/>
</dbReference>
<dbReference type="Gene3D" id="3.10.350.10">
    <property type="entry name" value="LysM domain"/>
    <property type="match status" value="1"/>
</dbReference>